<dbReference type="AlphaFoldDB" id="A0A814QLD1"/>
<dbReference type="Proteomes" id="UP000663829">
    <property type="component" value="Unassembled WGS sequence"/>
</dbReference>
<name>A0A814QLD1_9BILA</name>
<evidence type="ECO:0000313" key="1">
    <source>
        <dbReference type="EMBL" id="CAF1120003.1"/>
    </source>
</evidence>
<dbReference type="EMBL" id="CAJNOQ010006018">
    <property type="protein sequence ID" value="CAF1120003.1"/>
    <property type="molecule type" value="Genomic_DNA"/>
</dbReference>
<reference evidence="1" key="1">
    <citation type="submission" date="2021-02" db="EMBL/GenBank/DDBJ databases">
        <authorList>
            <person name="Nowell W R."/>
        </authorList>
    </citation>
    <scope>NUCLEOTIDE SEQUENCE</scope>
</reference>
<accession>A0A814QLD1</accession>
<evidence type="ECO:0000313" key="2">
    <source>
        <dbReference type="EMBL" id="CAF3883686.1"/>
    </source>
</evidence>
<keyword evidence="3" id="KW-1185">Reference proteome</keyword>
<proteinExistence type="predicted"/>
<feature type="non-terminal residue" evidence="1">
    <location>
        <position position="1"/>
    </location>
</feature>
<sequence>IKRRRAFTYFNLRRKKTNDSLDGLSIQNDPYMNRCTMLSPNYCYASSLRNPNNYLKQLQEMSQNHSSEKSYVWHDIEQKLKHTHKTRYLH</sequence>
<evidence type="ECO:0000313" key="3">
    <source>
        <dbReference type="Proteomes" id="UP000663829"/>
    </source>
</evidence>
<gene>
    <name evidence="1" type="ORF">GPM918_LOCUS19644</name>
    <name evidence="2" type="ORF">SRO942_LOCUS19641</name>
</gene>
<organism evidence="1 3">
    <name type="scientific">Didymodactylos carnosus</name>
    <dbReference type="NCBI Taxonomy" id="1234261"/>
    <lineage>
        <taxon>Eukaryota</taxon>
        <taxon>Metazoa</taxon>
        <taxon>Spiralia</taxon>
        <taxon>Gnathifera</taxon>
        <taxon>Rotifera</taxon>
        <taxon>Eurotatoria</taxon>
        <taxon>Bdelloidea</taxon>
        <taxon>Philodinida</taxon>
        <taxon>Philodinidae</taxon>
        <taxon>Didymodactylos</taxon>
    </lineage>
</organism>
<comment type="caution">
    <text evidence="1">The sequence shown here is derived from an EMBL/GenBank/DDBJ whole genome shotgun (WGS) entry which is preliminary data.</text>
</comment>
<protein>
    <submittedName>
        <fullName evidence="1">Uncharacterized protein</fullName>
    </submittedName>
</protein>
<dbReference type="Proteomes" id="UP000681722">
    <property type="component" value="Unassembled WGS sequence"/>
</dbReference>
<dbReference type="EMBL" id="CAJOBC010006018">
    <property type="protein sequence ID" value="CAF3883686.1"/>
    <property type="molecule type" value="Genomic_DNA"/>
</dbReference>